<dbReference type="EMBL" id="CAJNNV010028168">
    <property type="protein sequence ID" value="CAE8623434.1"/>
    <property type="molecule type" value="Genomic_DNA"/>
</dbReference>
<evidence type="ECO:0000313" key="4">
    <source>
        <dbReference type="EMBL" id="CAE8738120.1"/>
    </source>
</evidence>
<protein>
    <recommendedName>
        <fullName evidence="2">BTB domain-containing protein</fullName>
    </recommendedName>
</protein>
<dbReference type="Proteomes" id="UP000626109">
    <property type="component" value="Unassembled WGS sequence"/>
</dbReference>
<proteinExistence type="predicted"/>
<dbReference type="InterPro" id="IPR008974">
    <property type="entry name" value="TRAF-like"/>
</dbReference>
<feature type="domain" description="BTB" evidence="2">
    <location>
        <begin position="167"/>
        <end position="237"/>
    </location>
</feature>
<dbReference type="CDD" id="cd00121">
    <property type="entry name" value="MATH"/>
    <property type="match status" value="1"/>
</dbReference>
<dbReference type="PANTHER" id="PTHR24413">
    <property type="entry name" value="SPECKLE-TYPE POZ PROTEIN"/>
    <property type="match status" value="1"/>
</dbReference>
<comment type="caution">
    <text evidence="4">The sequence shown here is derived from an EMBL/GenBank/DDBJ whole genome shotgun (WGS) entry which is preliminary data.</text>
</comment>
<sequence>MASTSCRVNFQFRVPYQSEDQYEIGQELRSPPLSIGDCEACLLVFPKGTLWAEGTAVSAFVELRPQGATGDWELPEVEYSISVKRSGQPPAEKRGKHAFSNRQPGRGWHDMLRTTNVGQLMAYGYLRPPEMELVFSVEVAGNFLQRRPAKRARLDYGTELWRDMQFTDMVLCAKDEGGPELPCHRSVLAKGSDVFNRMLSSDMREGTERRLVIRNADIETLRAFLEYIYTGSLPEAAAGNAPCLQELIALGDLYGMPELVTDCAQKLTGLLSAANVGVVFWALRAYRHFPAVEACMSRAKTQLKASDEMLEALLASL</sequence>
<dbReference type="SUPFAM" id="SSF49599">
    <property type="entry name" value="TRAF domain-like"/>
    <property type="match status" value="1"/>
</dbReference>
<dbReference type="SUPFAM" id="SSF54695">
    <property type="entry name" value="POZ domain"/>
    <property type="match status" value="1"/>
</dbReference>
<dbReference type="Pfam" id="PF00651">
    <property type="entry name" value="BTB"/>
    <property type="match status" value="1"/>
</dbReference>
<dbReference type="Gene3D" id="3.30.710.10">
    <property type="entry name" value="Potassium Channel Kv1.1, Chain A"/>
    <property type="match status" value="1"/>
</dbReference>
<dbReference type="AlphaFoldDB" id="A0A813LUF5"/>
<keyword evidence="6" id="KW-1185">Reference proteome</keyword>
<evidence type="ECO:0000259" key="2">
    <source>
        <dbReference type="PROSITE" id="PS50097"/>
    </source>
</evidence>
<dbReference type="SMART" id="SM00225">
    <property type="entry name" value="BTB"/>
    <property type="match status" value="1"/>
</dbReference>
<evidence type="ECO:0000313" key="5">
    <source>
        <dbReference type="Proteomes" id="UP000626109"/>
    </source>
</evidence>
<organism evidence="4 5">
    <name type="scientific">Polarella glacialis</name>
    <name type="common">Dinoflagellate</name>
    <dbReference type="NCBI Taxonomy" id="89957"/>
    <lineage>
        <taxon>Eukaryota</taxon>
        <taxon>Sar</taxon>
        <taxon>Alveolata</taxon>
        <taxon>Dinophyceae</taxon>
        <taxon>Suessiales</taxon>
        <taxon>Suessiaceae</taxon>
        <taxon>Polarella</taxon>
    </lineage>
</organism>
<gene>
    <name evidence="3" type="ORF">PGLA1383_LOCUS40701</name>
    <name evidence="4" type="ORF">PGLA2088_LOCUS49054</name>
</gene>
<evidence type="ECO:0000313" key="6">
    <source>
        <dbReference type="Proteomes" id="UP000654075"/>
    </source>
</evidence>
<evidence type="ECO:0000256" key="1">
    <source>
        <dbReference type="SAM" id="MobiDB-lite"/>
    </source>
</evidence>
<dbReference type="InterPro" id="IPR011333">
    <property type="entry name" value="SKP1/BTB/POZ_sf"/>
</dbReference>
<dbReference type="InterPro" id="IPR000210">
    <property type="entry name" value="BTB/POZ_dom"/>
</dbReference>
<dbReference type="GO" id="GO:0030163">
    <property type="term" value="P:protein catabolic process"/>
    <property type="evidence" value="ECO:0007669"/>
    <property type="project" value="UniProtKB-ARBA"/>
</dbReference>
<feature type="region of interest" description="Disordered" evidence="1">
    <location>
        <begin position="85"/>
        <end position="105"/>
    </location>
</feature>
<dbReference type="InterPro" id="IPR002083">
    <property type="entry name" value="MATH/TRAF_dom"/>
</dbReference>
<dbReference type="Gene3D" id="2.60.210.10">
    <property type="entry name" value="Apoptosis, Tumor Necrosis Factor Receptor Associated Protein 2, Chain A"/>
    <property type="match status" value="1"/>
</dbReference>
<name>A0A813LUF5_POLGL</name>
<reference evidence="4" key="1">
    <citation type="submission" date="2021-02" db="EMBL/GenBank/DDBJ databases">
        <authorList>
            <person name="Dougan E. K."/>
            <person name="Rhodes N."/>
            <person name="Thang M."/>
            <person name="Chan C."/>
        </authorList>
    </citation>
    <scope>NUCLEOTIDE SEQUENCE</scope>
</reference>
<dbReference type="EMBL" id="CAJNNW010036888">
    <property type="protein sequence ID" value="CAE8738120.1"/>
    <property type="molecule type" value="Genomic_DNA"/>
</dbReference>
<evidence type="ECO:0000313" key="3">
    <source>
        <dbReference type="EMBL" id="CAE8623434.1"/>
    </source>
</evidence>
<dbReference type="PROSITE" id="PS50097">
    <property type="entry name" value="BTB"/>
    <property type="match status" value="1"/>
</dbReference>
<accession>A0A813LUF5</accession>
<dbReference type="Proteomes" id="UP000654075">
    <property type="component" value="Unassembled WGS sequence"/>
</dbReference>
<dbReference type="CDD" id="cd18186">
    <property type="entry name" value="BTB_POZ_ZBTB_KLHL-like"/>
    <property type="match status" value="1"/>
</dbReference>
<dbReference type="OrthoDB" id="432528at2759"/>